<feature type="domain" description="Pyrrolo-quinoline quinone repeat" evidence="2">
    <location>
        <begin position="85"/>
        <end position="340"/>
    </location>
</feature>
<proteinExistence type="predicted"/>
<gene>
    <name evidence="3" type="ORF">HAHE_19150</name>
</gene>
<dbReference type="InterPro" id="IPR002372">
    <property type="entry name" value="PQQ_rpt_dom"/>
</dbReference>
<dbReference type="Gene3D" id="2.40.10.480">
    <property type="match status" value="1"/>
</dbReference>
<dbReference type="GO" id="GO:0004674">
    <property type="term" value="F:protein serine/threonine kinase activity"/>
    <property type="evidence" value="ECO:0007669"/>
    <property type="project" value="UniProtKB-KW"/>
</dbReference>
<dbReference type="Proteomes" id="UP001374893">
    <property type="component" value="Chromosome"/>
</dbReference>
<feature type="signal peptide" evidence="1">
    <location>
        <begin position="1"/>
        <end position="24"/>
    </location>
</feature>
<evidence type="ECO:0000313" key="3">
    <source>
        <dbReference type="EMBL" id="BCX48007.1"/>
    </source>
</evidence>
<dbReference type="SUPFAM" id="SSF50998">
    <property type="entry name" value="Quinoprotein alcohol dehydrogenase-like"/>
    <property type="match status" value="1"/>
</dbReference>
<dbReference type="SMART" id="SM00564">
    <property type="entry name" value="PQQ"/>
    <property type="match status" value="3"/>
</dbReference>
<dbReference type="InterPro" id="IPR018391">
    <property type="entry name" value="PQQ_b-propeller_rpt"/>
</dbReference>
<keyword evidence="3" id="KW-0808">Transferase</keyword>
<protein>
    <submittedName>
        <fullName evidence="3">Serine/threonine protein kinase</fullName>
    </submittedName>
</protein>
<keyword evidence="3" id="KW-0418">Kinase</keyword>
<dbReference type="InterPro" id="IPR011047">
    <property type="entry name" value="Quinoprotein_ADH-like_sf"/>
</dbReference>
<feature type="chain" id="PRO_5046140420" evidence="1">
    <location>
        <begin position="25"/>
        <end position="421"/>
    </location>
</feature>
<evidence type="ECO:0000259" key="2">
    <source>
        <dbReference type="Pfam" id="PF13360"/>
    </source>
</evidence>
<evidence type="ECO:0000313" key="4">
    <source>
        <dbReference type="Proteomes" id="UP001374893"/>
    </source>
</evidence>
<keyword evidence="1" id="KW-0732">Signal</keyword>
<keyword evidence="4" id="KW-1185">Reference proteome</keyword>
<dbReference type="EMBL" id="AP024702">
    <property type="protein sequence ID" value="BCX48007.1"/>
    <property type="molecule type" value="Genomic_DNA"/>
</dbReference>
<dbReference type="RefSeq" id="WP_338690530.1">
    <property type="nucleotide sequence ID" value="NZ_AP024702.1"/>
</dbReference>
<dbReference type="PANTHER" id="PTHR34512:SF30">
    <property type="entry name" value="OUTER MEMBRANE PROTEIN ASSEMBLY FACTOR BAMB"/>
    <property type="match status" value="1"/>
</dbReference>
<dbReference type="Gene3D" id="2.130.10.10">
    <property type="entry name" value="YVTN repeat-like/Quinoprotein amine dehydrogenase"/>
    <property type="match status" value="1"/>
</dbReference>
<dbReference type="PANTHER" id="PTHR34512">
    <property type="entry name" value="CELL SURFACE PROTEIN"/>
    <property type="match status" value="1"/>
</dbReference>
<evidence type="ECO:0000256" key="1">
    <source>
        <dbReference type="SAM" id="SignalP"/>
    </source>
</evidence>
<dbReference type="InterPro" id="IPR015943">
    <property type="entry name" value="WD40/YVTN_repeat-like_dom_sf"/>
</dbReference>
<accession>A0ABM7RFT8</accession>
<organism evidence="3 4">
    <name type="scientific">Haloferula helveola</name>
    <dbReference type="NCBI Taxonomy" id="490095"/>
    <lineage>
        <taxon>Bacteria</taxon>
        <taxon>Pseudomonadati</taxon>
        <taxon>Verrucomicrobiota</taxon>
        <taxon>Verrucomicrobiia</taxon>
        <taxon>Verrucomicrobiales</taxon>
        <taxon>Verrucomicrobiaceae</taxon>
        <taxon>Haloferula</taxon>
    </lineage>
</organism>
<name>A0ABM7RFT8_9BACT</name>
<reference evidence="3 4" key="1">
    <citation type="submission" date="2021-06" db="EMBL/GenBank/DDBJ databases">
        <title>Complete genome of Haloferula helveola possessing various polysaccharide degrading enzymes.</title>
        <authorList>
            <person name="Takami H."/>
            <person name="Huang C."/>
            <person name="Hamasaki K."/>
        </authorList>
    </citation>
    <scope>NUCLEOTIDE SEQUENCE [LARGE SCALE GENOMIC DNA]</scope>
    <source>
        <strain evidence="3 4">CN-1</strain>
    </source>
</reference>
<keyword evidence="3" id="KW-0723">Serine/threonine-protein kinase</keyword>
<sequence>MRKGQSSLCRLAAGLSLLSPLCLAEDTSWTGWRGDDRSARLPDFKVPDPWPDSPESVWTTEVGTGYSTPLIIDDRVFQHARKGADEVLWCLDRDTGKPVWRKSWPVRFTPGRGGERHGPGPKSTPSFADGRVFTLSIDGTLRAWSAADGKPLWKRDFREHFDEAHPYWGTATSPIVDGDRLFAHTGSCEDGALFCLDPKTGKDLWVRTEEANCYSSPLVETIDGVRQLVEFNHDGLCGIDVSTGELLWKHNFPHRGNNQNTPTPIRFENTFIVGGENRGMFAIRVSRTDDAWSAEEVWQHRDTSLDMSSPVLGNGQVFGFSHFKTGQMFSLDPESGEVIWLGDPRAGENGQFLAIPGHVLALTDDGRLRILKNGDPKQKPSVVRTYRLADGDTWTAPALVGRDLLIKAGEKLTLWRFPSGL</sequence>
<dbReference type="Pfam" id="PF13360">
    <property type="entry name" value="PQQ_2"/>
    <property type="match status" value="1"/>
</dbReference>